<evidence type="ECO:0000313" key="2">
    <source>
        <dbReference type="EMBL" id="GHG39004.1"/>
    </source>
</evidence>
<protein>
    <submittedName>
        <fullName evidence="2">Uncharacterized protein</fullName>
    </submittedName>
</protein>
<feature type="compositionally biased region" description="Polar residues" evidence="1">
    <location>
        <begin position="1"/>
        <end position="10"/>
    </location>
</feature>
<sequence length="117" mass="12534">MDTSGRNPQGTPARGARPSPTVPPAAADALRLQRTAGNQAVSRLLAGTRQTAAGGGGNLPIQRTLSWRGRTVAAYEDLPEIDRDRLEEKTDHGYGIFVRPVIEAMIDDDVPTRCPSN</sequence>
<keyword evidence="3" id="KW-1185">Reference proteome</keyword>
<evidence type="ECO:0000313" key="3">
    <source>
        <dbReference type="Proteomes" id="UP000649955"/>
    </source>
</evidence>
<name>A0ABQ3KN07_9PSEU</name>
<gene>
    <name evidence="2" type="ORF">GCM10017567_70150</name>
</gene>
<evidence type="ECO:0000256" key="1">
    <source>
        <dbReference type="SAM" id="MobiDB-lite"/>
    </source>
</evidence>
<dbReference type="Proteomes" id="UP000649955">
    <property type="component" value="Unassembled WGS sequence"/>
</dbReference>
<accession>A0ABQ3KN07</accession>
<reference evidence="3" key="1">
    <citation type="journal article" date="2019" name="Int. J. Syst. Evol. Microbiol.">
        <title>The Global Catalogue of Microorganisms (GCM) 10K type strain sequencing project: providing services to taxonomists for standard genome sequencing and annotation.</title>
        <authorList>
            <consortium name="The Broad Institute Genomics Platform"/>
            <consortium name="The Broad Institute Genome Sequencing Center for Infectious Disease"/>
            <person name="Wu L."/>
            <person name="Ma J."/>
        </authorList>
    </citation>
    <scope>NUCLEOTIDE SEQUENCE [LARGE SCALE GENOMIC DNA]</scope>
    <source>
        <strain evidence="3">CGMCC 4.7680</strain>
    </source>
</reference>
<feature type="region of interest" description="Disordered" evidence="1">
    <location>
        <begin position="1"/>
        <end position="24"/>
    </location>
</feature>
<proteinExistence type="predicted"/>
<dbReference type="EMBL" id="BNAW01000046">
    <property type="protein sequence ID" value="GHG39004.1"/>
    <property type="molecule type" value="Genomic_DNA"/>
</dbReference>
<comment type="caution">
    <text evidence="2">The sequence shown here is derived from an EMBL/GenBank/DDBJ whole genome shotgun (WGS) entry which is preliminary data.</text>
</comment>
<organism evidence="2 3">
    <name type="scientific">Amycolatopsis bullii</name>
    <dbReference type="NCBI Taxonomy" id="941987"/>
    <lineage>
        <taxon>Bacteria</taxon>
        <taxon>Bacillati</taxon>
        <taxon>Actinomycetota</taxon>
        <taxon>Actinomycetes</taxon>
        <taxon>Pseudonocardiales</taxon>
        <taxon>Pseudonocardiaceae</taxon>
        <taxon>Amycolatopsis</taxon>
    </lineage>
</organism>